<sequence>MDLQLCVYRCGVGWSPQLFDFSHGAAAGPFVRGCETESEVCPGVGTVVIVVSERRLTGCGLLCVECPSLAHVLRFCRGGVPCVALSVVWLCFVVVPRGGVEVELCSVNVE</sequence>
<keyword evidence="2" id="KW-1185">Reference proteome</keyword>
<comment type="caution">
    <text evidence="1">The sequence shown here is derived from an EMBL/GenBank/DDBJ whole genome shotgun (WGS) entry which is preliminary data.</text>
</comment>
<dbReference type="Proteomes" id="UP000652761">
    <property type="component" value="Unassembled WGS sequence"/>
</dbReference>
<protein>
    <submittedName>
        <fullName evidence="1">Uncharacterized protein</fullName>
    </submittedName>
</protein>
<evidence type="ECO:0000313" key="2">
    <source>
        <dbReference type="Proteomes" id="UP000652761"/>
    </source>
</evidence>
<dbReference type="AlphaFoldDB" id="A0A843VF39"/>
<proteinExistence type="predicted"/>
<accession>A0A843VF39</accession>
<dbReference type="EMBL" id="NMUH01001435">
    <property type="protein sequence ID" value="MQL92320.1"/>
    <property type="molecule type" value="Genomic_DNA"/>
</dbReference>
<organism evidence="1 2">
    <name type="scientific">Colocasia esculenta</name>
    <name type="common">Wild taro</name>
    <name type="synonym">Arum esculentum</name>
    <dbReference type="NCBI Taxonomy" id="4460"/>
    <lineage>
        <taxon>Eukaryota</taxon>
        <taxon>Viridiplantae</taxon>
        <taxon>Streptophyta</taxon>
        <taxon>Embryophyta</taxon>
        <taxon>Tracheophyta</taxon>
        <taxon>Spermatophyta</taxon>
        <taxon>Magnoliopsida</taxon>
        <taxon>Liliopsida</taxon>
        <taxon>Araceae</taxon>
        <taxon>Aroideae</taxon>
        <taxon>Colocasieae</taxon>
        <taxon>Colocasia</taxon>
    </lineage>
</organism>
<feature type="non-terminal residue" evidence="1">
    <location>
        <position position="1"/>
    </location>
</feature>
<gene>
    <name evidence="1" type="ORF">Taro_024939</name>
</gene>
<reference evidence="1" key="1">
    <citation type="submission" date="2017-07" db="EMBL/GenBank/DDBJ databases">
        <title>Taro Niue Genome Assembly and Annotation.</title>
        <authorList>
            <person name="Atibalentja N."/>
            <person name="Keating K."/>
            <person name="Fields C.J."/>
        </authorList>
    </citation>
    <scope>NUCLEOTIDE SEQUENCE</scope>
    <source>
        <strain evidence="1">Niue_2</strain>
        <tissue evidence="1">Leaf</tissue>
    </source>
</reference>
<name>A0A843VF39_COLES</name>
<evidence type="ECO:0000313" key="1">
    <source>
        <dbReference type="EMBL" id="MQL92320.1"/>
    </source>
</evidence>